<reference evidence="10 11" key="1">
    <citation type="submission" date="2022-03" db="EMBL/GenBank/DDBJ databases">
        <authorList>
            <person name="Jo J.-H."/>
            <person name="Im W.-T."/>
        </authorList>
    </citation>
    <scope>NUCLEOTIDE SEQUENCE [LARGE SCALE GENOMIC DNA]</scope>
    <source>
        <strain evidence="10 11">MA9</strain>
    </source>
</reference>
<sequence>MLMVFFMGLVGVILGSFFNVVGLRIPKNKSIIAPPSHCPGCAHMLSSIDLIPVLSYGLLRGKCRVCGVRISPIYPLVEAVTALLFAFATWHIGWAWELVVTLLFISLLMIITVSDIIYMLIPDKVLLFFLPFLIVGRILSPLTPWWDSVLGAAFGFLILWFIAIISQGGMGGGDIKLFLLIGLVLGTVNTLLTLFFAALIGLVFGGTILMIHKQGRETPIPFGPAIVIAAIVVYFYGIEIMTAYWHLFE</sequence>
<keyword evidence="4 7" id="KW-0812">Transmembrane</keyword>
<dbReference type="PANTHER" id="PTHR30487:SF0">
    <property type="entry name" value="PREPILIN LEADER PEPTIDASE_N-METHYLTRANSFERASE-RELATED"/>
    <property type="match status" value="1"/>
</dbReference>
<comment type="subcellular location">
    <subcellularLocation>
        <location evidence="1">Cell membrane</location>
        <topology evidence="1">Multi-pass membrane protein</topology>
    </subcellularLocation>
</comment>
<keyword evidence="3" id="KW-1003">Cell membrane</keyword>
<evidence type="ECO:0000256" key="7">
    <source>
        <dbReference type="SAM" id="Phobius"/>
    </source>
</evidence>
<feature type="domain" description="Prepilin type IV endopeptidase peptidase" evidence="8">
    <location>
        <begin position="102"/>
        <end position="205"/>
    </location>
</feature>
<keyword evidence="6 7" id="KW-0472">Membrane</keyword>
<evidence type="ECO:0000313" key="11">
    <source>
        <dbReference type="Proteomes" id="UP001316087"/>
    </source>
</evidence>
<evidence type="ECO:0000256" key="1">
    <source>
        <dbReference type="ARBA" id="ARBA00004651"/>
    </source>
</evidence>
<accession>A0ABS9U8M4</accession>
<evidence type="ECO:0000259" key="8">
    <source>
        <dbReference type="Pfam" id="PF01478"/>
    </source>
</evidence>
<name>A0ABS9U8M4_9BACL</name>
<evidence type="ECO:0000259" key="9">
    <source>
        <dbReference type="Pfam" id="PF06750"/>
    </source>
</evidence>
<feature type="transmembrane region" description="Helical" evidence="7">
    <location>
        <begin position="177"/>
        <end position="210"/>
    </location>
</feature>
<dbReference type="Pfam" id="PF06750">
    <property type="entry name" value="A24_N_bact"/>
    <property type="match status" value="1"/>
</dbReference>
<dbReference type="InterPro" id="IPR000045">
    <property type="entry name" value="Prepilin_IV_endopep_pep"/>
</dbReference>
<feature type="transmembrane region" description="Helical" evidence="7">
    <location>
        <begin position="125"/>
        <end position="142"/>
    </location>
</feature>
<dbReference type="Pfam" id="PF01478">
    <property type="entry name" value="Peptidase_A24"/>
    <property type="match status" value="1"/>
</dbReference>
<dbReference type="Gene3D" id="1.20.120.1220">
    <property type="match status" value="1"/>
</dbReference>
<evidence type="ECO:0000313" key="10">
    <source>
        <dbReference type="EMBL" id="MCH7320288.1"/>
    </source>
</evidence>
<proteinExistence type="inferred from homology"/>
<dbReference type="Proteomes" id="UP001316087">
    <property type="component" value="Unassembled WGS sequence"/>
</dbReference>
<protein>
    <submittedName>
        <fullName evidence="10">Prepilin peptidase</fullName>
    </submittedName>
</protein>
<evidence type="ECO:0000256" key="6">
    <source>
        <dbReference type="ARBA" id="ARBA00023136"/>
    </source>
</evidence>
<dbReference type="InterPro" id="IPR050882">
    <property type="entry name" value="Prepilin_peptidase/N-MTase"/>
</dbReference>
<feature type="domain" description="Prepilin peptidase A24 N-terminal" evidence="9">
    <location>
        <begin position="9"/>
        <end position="91"/>
    </location>
</feature>
<evidence type="ECO:0000256" key="4">
    <source>
        <dbReference type="ARBA" id="ARBA00022692"/>
    </source>
</evidence>
<gene>
    <name evidence="10" type="ORF">LZ480_00185</name>
</gene>
<feature type="transmembrane region" description="Helical" evidence="7">
    <location>
        <begin position="73"/>
        <end position="92"/>
    </location>
</feature>
<evidence type="ECO:0000256" key="2">
    <source>
        <dbReference type="ARBA" id="ARBA00005801"/>
    </source>
</evidence>
<feature type="transmembrane region" description="Helical" evidence="7">
    <location>
        <begin position="6"/>
        <end position="25"/>
    </location>
</feature>
<comment type="caution">
    <text evidence="10">The sequence shown here is derived from an EMBL/GenBank/DDBJ whole genome shotgun (WGS) entry which is preliminary data.</text>
</comment>
<dbReference type="EMBL" id="JAKZFC010000001">
    <property type="protein sequence ID" value="MCH7320288.1"/>
    <property type="molecule type" value="Genomic_DNA"/>
</dbReference>
<organism evidence="10 11">
    <name type="scientific">Solibacillus palustris</name>
    <dbReference type="NCBI Taxonomy" id="2908203"/>
    <lineage>
        <taxon>Bacteria</taxon>
        <taxon>Bacillati</taxon>
        <taxon>Bacillota</taxon>
        <taxon>Bacilli</taxon>
        <taxon>Bacillales</taxon>
        <taxon>Caryophanaceae</taxon>
        <taxon>Solibacillus</taxon>
    </lineage>
</organism>
<feature type="transmembrane region" description="Helical" evidence="7">
    <location>
        <begin position="98"/>
        <end position="118"/>
    </location>
</feature>
<evidence type="ECO:0000256" key="5">
    <source>
        <dbReference type="ARBA" id="ARBA00022989"/>
    </source>
</evidence>
<dbReference type="InterPro" id="IPR010627">
    <property type="entry name" value="Prepilin_pept_A24_N"/>
</dbReference>
<dbReference type="PANTHER" id="PTHR30487">
    <property type="entry name" value="TYPE 4 PREPILIN-LIKE PROTEINS LEADER PEPTIDE-PROCESSING ENZYME"/>
    <property type="match status" value="1"/>
</dbReference>
<feature type="transmembrane region" description="Helical" evidence="7">
    <location>
        <begin position="148"/>
        <end position="165"/>
    </location>
</feature>
<evidence type="ECO:0000256" key="3">
    <source>
        <dbReference type="ARBA" id="ARBA00022475"/>
    </source>
</evidence>
<feature type="transmembrane region" description="Helical" evidence="7">
    <location>
        <begin position="222"/>
        <end position="247"/>
    </location>
</feature>
<keyword evidence="5 7" id="KW-1133">Transmembrane helix</keyword>
<keyword evidence="11" id="KW-1185">Reference proteome</keyword>
<comment type="similarity">
    <text evidence="2">Belongs to the peptidase A24 family.</text>
</comment>